<protein>
    <submittedName>
        <fullName evidence="1">Uncharacterized protein</fullName>
    </submittedName>
</protein>
<organism evidence="1">
    <name type="scientific">Chromera velia CCMP2878</name>
    <dbReference type="NCBI Taxonomy" id="1169474"/>
    <lineage>
        <taxon>Eukaryota</taxon>
        <taxon>Sar</taxon>
        <taxon>Alveolata</taxon>
        <taxon>Colpodellida</taxon>
        <taxon>Chromeraceae</taxon>
        <taxon>Chromera</taxon>
    </lineage>
</organism>
<name>A0A0G4HFK2_9ALVE</name>
<dbReference type="EMBL" id="CDMZ01002545">
    <property type="protein sequence ID" value="CEM42850.1"/>
    <property type="molecule type" value="Genomic_DNA"/>
</dbReference>
<evidence type="ECO:0000313" key="1">
    <source>
        <dbReference type="EMBL" id="CEM42850.1"/>
    </source>
</evidence>
<reference evidence="1" key="1">
    <citation type="submission" date="2014-11" db="EMBL/GenBank/DDBJ databases">
        <authorList>
            <person name="Otto D Thomas"/>
            <person name="Naeem Raeece"/>
        </authorList>
    </citation>
    <scope>NUCLEOTIDE SEQUENCE</scope>
</reference>
<proteinExistence type="predicted"/>
<accession>A0A0G4HFK2</accession>
<dbReference type="VEuPathDB" id="CryptoDB:Cvel_6668"/>
<sequence length="103" mass="12133">MIDRVEKLLSDFKEFEALEEQESLLLLTRYGAEARAEGAARRKHWEKLRQRAVDFWTDFFRPFYTFQDQATAATAIMGAIQRRNTACCWPRLSSLMRPGQCRQ</sequence>
<dbReference type="AlphaFoldDB" id="A0A0G4HFK2"/>
<gene>
    <name evidence="1" type="ORF">Cvel_6668</name>
</gene>